<reference evidence="3 4" key="1">
    <citation type="submission" date="2024-03" db="EMBL/GenBank/DDBJ databases">
        <title>Community enrichment and isolation of bacterial strains for fucoidan degradation.</title>
        <authorList>
            <person name="Sichert A."/>
        </authorList>
    </citation>
    <scope>NUCLEOTIDE SEQUENCE [LARGE SCALE GENOMIC DNA]</scope>
    <source>
        <strain evidence="3 4">AS81</strain>
    </source>
</reference>
<organism evidence="3 4">
    <name type="scientific">Pseudoalteromonas neustonica</name>
    <dbReference type="NCBI Taxonomy" id="1840331"/>
    <lineage>
        <taxon>Bacteria</taxon>
        <taxon>Pseudomonadati</taxon>
        <taxon>Pseudomonadota</taxon>
        <taxon>Gammaproteobacteria</taxon>
        <taxon>Alteromonadales</taxon>
        <taxon>Pseudoalteromonadaceae</taxon>
        <taxon>Pseudoalteromonas</taxon>
    </lineage>
</organism>
<evidence type="ECO:0000256" key="1">
    <source>
        <dbReference type="SAM" id="Phobius"/>
    </source>
</evidence>
<proteinExistence type="predicted"/>
<keyword evidence="1" id="KW-1133">Transmembrane helix</keyword>
<dbReference type="PIRSF" id="PIRSF018266">
    <property type="entry name" value="FecR"/>
    <property type="match status" value="1"/>
</dbReference>
<dbReference type="Pfam" id="PF04773">
    <property type="entry name" value="FecR"/>
    <property type="match status" value="1"/>
</dbReference>
<dbReference type="PANTHER" id="PTHR30273:SF2">
    <property type="entry name" value="PROTEIN FECR"/>
    <property type="match status" value="1"/>
</dbReference>
<dbReference type="PANTHER" id="PTHR30273">
    <property type="entry name" value="PERIPLASMIC SIGNAL SENSOR AND SIGMA FACTOR ACTIVATOR FECR-RELATED"/>
    <property type="match status" value="1"/>
</dbReference>
<dbReference type="Gene3D" id="2.60.120.1440">
    <property type="match status" value="1"/>
</dbReference>
<keyword evidence="4" id="KW-1185">Reference proteome</keyword>
<dbReference type="Gene3D" id="3.55.50.30">
    <property type="match status" value="1"/>
</dbReference>
<dbReference type="InterPro" id="IPR006860">
    <property type="entry name" value="FecR"/>
</dbReference>
<dbReference type="RefSeq" id="WP_054203535.1">
    <property type="nucleotide sequence ID" value="NZ_JBBMQU010000009.1"/>
</dbReference>
<name>A0ABU9U0F7_9GAMM</name>
<protein>
    <submittedName>
        <fullName evidence="3">FecR domain-containing protein</fullName>
    </submittedName>
</protein>
<accession>A0ABU9U0F7</accession>
<dbReference type="EMBL" id="JBBMQU010000009">
    <property type="protein sequence ID" value="MEM5550518.1"/>
    <property type="molecule type" value="Genomic_DNA"/>
</dbReference>
<evidence type="ECO:0000313" key="3">
    <source>
        <dbReference type="EMBL" id="MEM5550518.1"/>
    </source>
</evidence>
<dbReference type="InterPro" id="IPR012373">
    <property type="entry name" value="Ferrdict_sens_TM"/>
</dbReference>
<keyword evidence="1" id="KW-0812">Transmembrane</keyword>
<gene>
    <name evidence="3" type="ORF">WNY63_07235</name>
</gene>
<evidence type="ECO:0000313" key="4">
    <source>
        <dbReference type="Proteomes" id="UP001388366"/>
    </source>
</evidence>
<evidence type="ECO:0000259" key="2">
    <source>
        <dbReference type="Pfam" id="PF04773"/>
    </source>
</evidence>
<feature type="domain" description="FecR protein" evidence="2">
    <location>
        <begin position="123"/>
        <end position="214"/>
    </location>
</feature>
<sequence>MSNIHQFSSKDAIQAKASRWISAMDRGLSDTERAAFQVWVKESKAHQDAVFELAQLWDELSVLNELSSLFPNKQVPSQHSAPRFSFSVAASIFAAMLVASFMFIGIEHWPSAPQEQAKYSKIYRTKVGEQATYVLPDSTIVQLNTNSLLEVAYTQNRRQLILTRGEGRFNVAKDASRPFSVMAGDKSFTALGTVFNVQRNAASDLELVVTEGKVMITDPAVEVNAEHFVQLQGASNDTLEVKNINASIVISGEKALIKESITKPIKQLTQDDVQRDLAWQHGMLIFNGEPLSEALQEVSRYTATRFELTDPALASLKVAGVFKAGDIAGLLDSLKLNLAIDHERLGEHIVSLKHSNNS</sequence>
<comment type="caution">
    <text evidence="3">The sequence shown here is derived from an EMBL/GenBank/DDBJ whole genome shotgun (WGS) entry which is preliminary data.</text>
</comment>
<dbReference type="Proteomes" id="UP001388366">
    <property type="component" value="Unassembled WGS sequence"/>
</dbReference>
<keyword evidence="1" id="KW-0472">Membrane</keyword>
<feature type="transmembrane region" description="Helical" evidence="1">
    <location>
        <begin position="84"/>
        <end position="106"/>
    </location>
</feature>